<dbReference type="PROSITE" id="PS01129">
    <property type="entry name" value="PSI_RLU"/>
    <property type="match status" value="1"/>
</dbReference>
<sequence length="561" mass="64534">MLSPSCFISFKAEIGSYSLPERFTFPFYYEPHPLSILAAKELQNYLENQTDWEHNFGLDENQEGLVIGKMFGVMVVRNHQNEIGYLAAFSGKLADKNSHPLFVPPIYDMLEEDSFFIKGIKELNKINERIEILENNPDFISLTKELQIETNSAEQKIEDQKVKMSEAKKARKLLRKKAQEENMDAESLETYMNELVRESLKDKFLMRELTSYLEERLSEIKKKITVYADEIAFLKEERKQKSANLQQQLFDQYHFLNNKGETKSLCNIFEATALLKPPAAAGECAAPKLLQYAYLNNLEPIAMAEFWWGESPKSEIRKHGQFYPACRGKCEPILGHMLEGLEVDENPLLVNPALGVQIETIYEDDYLAVINKPAEFLSVPGINILDSVYERMKLKYPEATGPLIVHRLDMATSGLLLIAKDKDSHKLLQGQFIKRTVKKRYTALLNGIVTGNEGEIDLPLRIDLDDRPRQLVCYEYGKPAKTKWKVVERNNQQTRVHFWPITGRTHQLRMHASHASGLNCPIVGDDLYGKKADRLHLHAEWIEFKHPVSRETMTFEVAAEF</sequence>
<accession>A0A0A2MWI1</accession>
<feature type="coiled-coil region" evidence="1">
    <location>
        <begin position="143"/>
        <end position="237"/>
    </location>
</feature>
<dbReference type="InterPro" id="IPR006224">
    <property type="entry name" value="PsdUridine_synth_RluA-like_CS"/>
</dbReference>
<dbReference type="GO" id="GO:0000455">
    <property type="term" value="P:enzyme-directed rRNA pseudouridine synthesis"/>
    <property type="evidence" value="ECO:0007669"/>
    <property type="project" value="TreeGrafter"/>
</dbReference>
<evidence type="ECO:0000313" key="3">
    <source>
        <dbReference type="EMBL" id="KGO95793.1"/>
    </source>
</evidence>
<dbReference type="PATRIC" id="fig|1107311.5.peg.2998"/>
<evidence type="ECO:0000313" key="4">
    <source>
        <dbReference type="Proteomes" id="UP000030149"/>
    </source>
</evidence>
<dbReference type="AlphaFoldDB" id="A0A0A2MWI1"/>
<dbReference type="GO" id="GO:0003723">
    <property type="term" value="F:RNA binding"/>
    <property type="evidence" value="ECO:0007669"/>
    <property type="project" value="InterPro"/>
</dbReference>
<dbReference type="GO" id="GO:0140098">
    <property type="term" value="F:catalytic activity, acting on RNA"/>
    <property type="evidence" value="ECO:0007669"/>
    <property type="project" value="UniProtKB-ARBA"/>
</dbReference>
<protein>
    <submittedName>
        <fullName evidence="3">Pseudouridine synthase</fullName>
    </submittedName>
</protein>
<dbReference type="InterPro" id="IPR050188">
    <property type="entry name" value="RluA_PseudoU_synthase"/>
</dbReference>
<reference evidence="3 4" key="2">
    <citation type="journal article" date="2015" name="Stand. Genomic Sci.">
        <title>High quality draft genomic sequence of Flavobacterium enshiense DK69(T) and comparison among Flavobacterium genomes.</title>
        <authorList>
            <person name="Zeng Z."/>
            <person name="Chen C."/>
            <person name="Du H."/>
            <person name="Wang G."/>
            <person name="Li M."/>
        </authorList>
    </citation>
    <scope>NUCLEOTIDE SEQUENCE [LARGE SCALE GENOMIC DNA]</scope>
    <source>
        <strain evidence="3 4">DK69</strain>
    </source>
</reference>
<dbReference type="InterPro" id="IPR020103">
    <property type="entry name" value="PsdUridine_synth_cat_dom_sf"/>
</dbReference>
<dbReference type="SUPFAM" id="SSF55120">
    <property type="entry name" value="Pseudouridine synthase"/>
    <property type="match status" value="1"/>
</dbReference>
<dbReference type="PANTHER" id="PTHR21600">
    <property type="entry name" value="MITOCHONDRIAL RNA PSEUDOURIDINE SYNTHASE"/>
    <property type="match status" value="1"/>
</dbReference>
<dbReference type="InterPro" id="IPR006145">
    <property type="entry name" value="PsdUridine_synth_RsuA/RluA"/>
</dbReference>
<gene>
    <name evidence="3" type="ORF">Q767_08865</name>
</gene>
<dbReference type="Pfam" id="PF00849">
    <property type="entry name" value="PseudoU_synth_2"/>
    <property type="match status" value="1"/>
</dbReference>
<dbReference type="eggNOG" id="COG0564">
    <property type="taxonomic scope" value="Bacteria"/>
</dbReference>
<reference evidence="4" key="1">
    <citation type="submission" date="2013-09" db="EMBL/GenBank/DDBJ databases">
        <authorList>
            <person name="Zeng Z."/>
            <person name="Chen C."/>
        </authorList>
    </citation>
    <scope>NUCLEOTIDE SEQUENCE [LARGE SCALE GENOMIC DNA]</scope>
    <source>
        <strain evidence="4">DK69</strain>
    </source>
</reference>
<dbReference type="GO" id="GO:0009982">
    <property type="term" value="F:pseudouridine synthase activity"/>
    <property type="evidence" value="ECO:0007669"/>
    <property type="project" value="InterPro"/>
</dbReference>
<dbReference type="PANTHER" id="PTHR21600:SF89">
    <property type="entry name" value="RIBOSOMAL LARGE SUBUNIT PSEUDOURIDINE SYNTHASE A"/>
    <property type="match status" value="1"/>
</dbReference>
<dbReference type="Gene3D" id="3.30.2350.10">
    <property type="entry name" value="Pseudouridine synthase"/>
    <property type="match status" value="1"/>
</dbReference>
<name>A0A0A2MWI1_9FLAO</name>
<keyword evidence="4" id="KW-1185">Reference proteome</keyword>
<feature type="domain" description="Pseudouridine synthase RsuA/RluA-like" evidence="2">
    <location>
        <begin position="367"/>
        <end position="514"/>
    </location>
</feature>
<dbReference type="CDD" id="cd02869">
    <property type="entry name" value="PseudoU_synth_RluA_like"/>
    <property type="match status" value="1"/>
</dbReference>
<organism evidence="3 4">
    <name type="scientific">Flavobacterium enshiense DK69</name>
    <dbReference type="NCBI Taxonomy" id="1107311"/>
    <lineage>
        <taxon>Bacteria</taxon>
        <taxon>Pseudomonadati</taxon>
        <taxon>Bacteroidota</taxon>
        <taxon>Flavobacteriia</taxon>
        <taxon>Flavobacteriales</taxon>
        <taxon>Flavobacteriaceae</taxon>
        <taxon>Flavobacterium</taxon>
    </lineage>
</organism>
<keyword evidence="1" id="KW-0175">Coiled coil</keyword>
<dbReference type="STRING" id="1107311.Q767_08865"/>
<evidence type="ECO:0000259" key="2">
    <source>
        <dbReference type="Pfam" id="PF00849"/>
    </source>
</evidence>
<comment type="caution">
    <text evidence="3">The sequence shown here is derived from an EMBL/GenBank/DDBJ whole genome shotgun (WGS) entry which is preliminary data.</text>
</comment>
<dbReference type="EMBL" id="JRLZ01000008">
    <property type="protein sequence ID" value="KGO95793.1"/>
    <property type="molecule type" value="Genomic_DNA"/>
</dbReference>
<dbReference type="Proteomes" id="UP000030149">
    <property type="component" value="Unassembled WGS sequence"/>
</dbReference>
<evidence type="ECO:0000256" key="1">
    <source>
        <dbReference type="SAM" id="Coils"/>
    </source>
</evidence>
<proteinExistence type="predicted"/>